<dbReference type="PRINTS" id="PR00081">
    <property type="entry name" value="GDHRDH"/>
</dbReference>
<keyword evidence="3" id="KW-1185">Reference proteome</keyword>
<dbReference type="PROSITE" id="PS00061">
    <property type="entry name" value="ADH_SHORT"/>
    <property type="match status" value="1"/>
</dbReference>
<dbReference type="PANTHER" id="PTHR42879:SF6">
    <property type="entry name" value="NADPH-DEPENDENT REDUCTASE BACG"/>
    <property type="match status" value="1"/>
</dbReference>
<proteinExistence type="inferred from homology"/>
<evidence type="ECO:0000313" key="3">
    <source>
        <dbReference type="Proteomes" id="UP001156398"/>
    </source>
</evidence>
<dbReference type="SUPFAM" id="SSF51735">
    <property type="entry name" value="NAD(P)-binding Rossmann-fold domains"/>
    <property type="match status" value="1"/>
</dbReference>
<dbReference type="Gene3D" id="3.40.50.720">
    <property type="entry name" value="NAD(P)-binding Rossmann-like Domain"/>
    <property type="match status" value="1"/>
</dbReference>
<dbReference type="InterPro" id="IPR020904">
    <property type="entry name" value="Sc_DH/Rdtase_CS"/>
</dbReference>
<evidence type="ECO:0000313" key="2">
    <source>
        <dbReference type="EMBL" id="MDI5964607.1"/>
    </source>
</evidence>
<name>A0ABT6W3R2_9ACTN</name>
<dbReference type="EMBL" id="JAAGKO020000025">
    <property type="protein sequence ID" value="MDI5964607.1"/>
    <property type="molecule type" value="Genomic_DNA"/>
</dbReference>
<accession>A0ABT6W3R2</accession>
<dbReference type="InterPro" id="IPR036291">
    <property type="entry name" value="NAD(P)-bd_dom_sf"/>
</dbReference>
<sequence>MTQPPGTQAAVDPRELAGRRALVTGATRGLGAAIAARLEAAGARVVTSARHAADGPVAGTFVQADVSTADGVRRLAEAALDHLGGVDVLVDNAGAQTRVPDGVLALTDEDWLNDLSGSLLSAVRLDRALLPGMFARGHGSVIHIGSNAARWPQPAAVAYAAAKAALHAYSKGLANEAAPHGVRVNVVSPGVIETSGLTQRLAALAAEHGGDLDAARAEFARTFAIPLGRPGTPEDIAETVAFLASDRARYTTGTVQVVDGGLLSTL</sequence>
<gene>
    <name evidence="2" type="ORF">POF43_018060</name>
</gene>
<dbReference type="InterPro" id="IPR050259">
    <property type="entry name" value="SDR"/>
</dbReference>
<protein>
    <submittedName>
        <fullName evidence="2">Oxidoreductase</fullName>
    </submittedName>
</protein>
<dbReference type="PRINTS" id="PR00080">
    <property type="entry name" value="SDRFAMILY"/>
</dbReference>
<dbReference type="PANTHER" id="PTHR42879">
    <property type="entry name" value="3-OXOACYL-(ACYL-CARRIER-PROTEIN) REDUCTASE"/>
    <property type="match status" value="1"/>
</dbReference>
<evidence type="ECO:0000256" key="1">
    <source>
        <dbReference type="ARBA" id="ARBA00006484"/>
    </source>
</evidence>
<reference evidence="2 3" key="1">
    <citation type="submission" date="2023-05" db="EMBL/GenBank/DDBJ databases">
        <title>Streptantibioticus silvisoli sp. nov., acidotolerant actinomycetes 1 from pine litter.</title>
        <authorList>
            <person name="Swiecimska M."/>
            <person name="Golinska P."/>
            <person name="Sangal V."/>
            <person name="Wachnowicz B."/>
            <person name="Goodfellow M."/>
        </authorList>
    </citation>
    <scope>NUCLEOTIDE SEQUENCE [LARGE SCALE GENOMIC DNA]</scope>
    <source>
        <strain evidence="2 3">SL54</strain>
    </source>
</reference>
<comment type="caution">
    <text evidence="2">The sequence shown here is derived from an EMBL/GenBank/DDBJ whole genome shotgun (WGS) entry which is preliminary data.</text>
</comment>
<organism evidence="2 3">
    <name type="scientific">Streptantibioticus silvisoli</name>
    <dbReference type="NCBI Taxonomy" id="2705255"/>
    <lineage>
        <taxon>Bacteria</taxon>
        <taxon>Bacillati</taxon>
        <taxon>Actinomycetota</taxon>
        <taxon>Actinomycetes</taxon>
        <taxon>Kitasatosporales</taxon>
        <taxon>Streptomycetaceae</taxon>
        <taxon>Streptantibioticus</taxon>
    </lineage>
</organism>
<comment type="similarity">
    <text evidence="1">Belongs to the short-chain dehydrogenases/reductases (SDR) family.</text>
</comment>
<dbReference type="InterPro" id="IPR002347">
    <property type="entry name" value="SDR_fam"/>
</dbReference>
<dbReference type="NCBIfam" id="NF005095">
    <property type="entry name" value="PRK06523.1"/>
    <property type="match status" value="1"/>
</dbReference>
<dbReference type="Pfam" id="PF13561">
    <property type="entry name" value="adh_short_C2"/>
    <property type="match status" value="1"/>
</dbReference>
<dbReference type="RefSeq" id="WP_271323020.1">
    <property type="nucleotide sequence ID" value="NZ_JAAGKO020000025.1"/>
</dbReference>
<dbReference type="Proteomes" id="UP001156398">
    <property type="component" value="Unassembled WGS sequence"/>
</dbReference>